<reference evidence="1" key="1">
    <citation type="submission" date="2020-11" db="EMBL/GenBank/DDBJ databases">
        <authorList>
            <person name="Tran Van P."/>
        </authorList>
    </citation>
    <scope>NUCLEOTIDE SEQUENCE</scope>
</reference>
<dbReference type="SUPFAM" id="SSF49742">
    <property type="entry name" value="PHM/PNGase F"/>
    <property type="match status" value="1"/>
</dbReference>
<evidence type="ECO:0000313" key="1">
    <source>
        <dbReference type="EMBL" id="CAD7276260.1"/>
    </source>
</evidence>
<evidence type="ECO:0000313" key="2">
    <source>
        <dbReference type="Proteomes" id="UP000678499"/>
    </source>
</evidence>
<protein>
    <submittedName>
        <fullName evidence="1">Uncharacterized protein</fullName>
    </submittedName>
</protein>
<accession>A0A7R9GBJ0</accession>
<keyword evidence="2" id="KW-1185">Reference proteome</keyword>
<dbReference type="GO" id="GO:0005507">
    <property type="term" value="F:copper ion binding"/>
    <property type="evidence" value="ECO:0007669"/>
    <property type="project" value="InterPro"/>
</dbReference>
<sequence>MLDLPAIVFDGSSTSLYALELVLPSAVFQEDFMKMPQKHLRCEDFVMVASGRLYEVGDRIYDSAGDAYITKFDLLRVNPGKNHMIFSADQQRIEMAFLVVLFVALALQQQMSNANFTEVKTNFSLLNDAAKKIKPRLVTAHKFYLDVRMNHSPKRPDAYEVVNRIYDYDDAFVTGFQLLKVNLDTNHHMILSSNHGTYFVWANRATGFTFPPDSGMLLRKGTKLTLTTHYLVPLNNDQSGFRLHLTRQNSLVSQKFSDYKDAKVDHSCSVRGGPAALYAVMVHTHKHGTKVEFNKRTIKTESDEMRCAGFIIIILVVHSVAYE</sequence>
<gene>
    <name evidence="1" type="ORF">NMOB1V02_LOCUS4032</name>
</gene>
<organism evidence="1">
    <name type="scientific">Notodromas monacha</name>
    <dbReference type="NCBI Taxonomy" id="399045"/>
    <lineage>
        <taxon>Eukaryota</taxon>
        <taxon>Metazoa</taxon>
        <taxon>Ecdysozoa</taxon>
        <taxon>Arthropoda</taxon>
        <taxon>Crustacea</taxon>
        <taxon>Oligostraca</taxon>
        <taxon>Ostracoda</taxon>
        <taxon>Podocopa</taxon>
        <taxon>Podocopida</taxon>
        <taxon>Cypridocopina</taxon>
        <taxon>Cypridoidea</taxon>
        <taxon>Cyprididae</taxon>
        <taxon>Notodromas</taxon>
    </lineage>
</organism>
<dbReference type="AlphaFoldDB" id="A0A7R9GBJ0"/>
<dbReference type="EMBL" id="CAJPEX010000584">
    <property type="protein sequence ID" value="CAG0916412.1"/>
    <property type="molecule type" value="Genomic_DNA"/>
</dbReference>
<proteinExistence type="predicted"/>
<name>A0A7R9GBJ0_9CRUS</name>
<dbReference type="EMBL" id="OA882621">
    <property type="protein sequence ID" value="CAD7276260.1"/>
    <property type="molecule type" value="Genomic_DNA"/>
</dbReference>
<dbReference type="InterPro" id="IPR008977">
    <property type="entry name" value="PHM/PNGase_F_dom_sf"/>
</dbReference>
<dbReference type="Gene3D" id="2.60.120.310">
    <property type="entry name" value="Copper type II, ascorbate-dependent monooxygenase, N-terminal domain"/>
    <property type="match status" value="1"/>
</dbReference>
<dbReference type="GO" id="GO:0016715">
    <property type="term" value="F:oxidoreductase activity, acting on paired donors, with incorporation or reduction of molecular oxygen, reduced ascorbate as one donor, and incorporation of one atom of oxygen"/>
    <property type="evidence" value="ECO:0007669"/>
    <property type="project" value="InterPro"/>
</dbReference>
<dbReference type="InterPro" id="IPR036939">
    <property type="entry name" value="Cu2_ascorb_mOase_N_sf"/>
</dbReference>
<dbReference type="Proteomes" id="UP000678499">
    <property type="component" value="Unassembled WGS sequence"/>
</dbReference>